<feature type="signal peptide" evidence="1">
    <location>
        <begin position="1"/>
        <end position="23"/>
    </location>
</feature>
<dbReference type="Proteomes" id="UP001595912">
    <property type="component" value="Unassembled WGS sequence"/>
</dbReference>
<name>A0ABV9VQM2_9ACTN</name>
<evidence type="ECO:0008006" key="4">
    <source>
        <dbReference type="Google" id="ProtNLM"/>
    </source>
</evidence>
<evidence type="ECO:0000256" key="1">
    <source>
        <dbReference type="SAM" id="SignalP"/>
    </source>
</evidence>
<sequence length="649" mass="70191">MPRKRWPSAIVVALLVLALPGCSVTGCGTGKTDSQAIDANGGSISALGGAVGLTVPPNAVTGKTKVDFVPAKELPDEAFQTISMANAAQLTMPVDIHTEGGATLPGGRIKVSFKLPADVPTDKYPSIFVYVYDDHLGQAFPLVDSVADPKTHTVAATAPHFSLFGAATRLVRNVGHGLIKASLYGQMAVFPFMALPPVRDFIEELETKTFDKLLNIGPDLNCDPKSTKVRVTVKGSLKPQFFEGCAEPVKDKDGVTRLRLKNYLPYPMLAWTHSGVTVGMDDLPEDTDLFEFLRYWIWSGTDKVAIPMGNIGVGKLMPSAPLPMEFNAYIDQGGILVDSVWVAITTLIGPLKIATTELRAFLTELTKVAPELVGVVEGLDKAIDGFKAAHPEANEQTLDQLKLTTDILGCVTGDLRKPSTEGAKAPTEAERESMADRFRTCFTTETVKKLLEKIVKQAAGDLAGTIAGLTSDIKVIPMALGTQADRVLTTLSLGHADLDVITIRVEALGPGGQPLPAPSSDLSGTGQQYGYVTNIDPGSRKVQIDLVEYITGTREHIQQACREDGIPESKWVGEECNDYHIRNDNPKLRELTVAPNATVTKWDQRPNSDYGNVPSTLQELSQRYTQGRTFYRFTVENNVITNIGEEFKP</sequence>
<feature type="chain" id="PRO_5046045843" description="Lipoprotein" evidence="1">
    <location>
        <begin position="24"/>
        <end position="649"/>
    </location>
</feature>
<evidence type="ECO:0000313" key="2">
    <source>
        <dbReference type="EMBL" id="MFC4998588.1"/>
    </source>
</evidence>
<keyword evidence="1" id="KW-0732">Signal</keyword>
<keyword evidence="3" id="KW-1185">Reference proteome</keyword>
<reference evidence="3" key="1">
    <citation type="journal article" date="2019" name="Int. J. Syst. Evol. Microbiol.">
        <title>The Global Catalogue of Microorganisms (GCM) 10K type strain sequencing project: providing services to taxonomists for standard genome sequencing and annotation.</title>
        <authorList>
            <consortium name="The Broad Institute Genomics Platform"/>
            <consortium name="The Broad Institute Genome Sequencing Center for Infectious Disease"/>
            <person name="Wu L."/>
            <person name="Ma J."/>
        </authorList>
    </citation>
    <scope>NUCLEOTIDE SEQUENCE [LARGE SCALE GENOMIC DNA]</scope>
    <source>
        <strain evidence="3">CGMCC 4.7152</strain>
    </source>
</reference>
<gene>
    <name evidence="2" type="ORF">ACFPIJ_12165</name>
</gene>
<dbReference type="EMBL" id="JBHSIU010000012">
    <property type="protein sequence ID" value="MFC4998588.1"/>
    <property type="molecule type" value="Genomic_DNA"/>
</dbReference>
<dbReference type="PROSITE" id="PS51257">
    <property type="entry name" value="PROKAR_LIPOPROTEIN"/>
    <property type="match status" value="1"/>
</dbReference>
<accession>A0ABV9VQM2</accession>
<organism evidence="2 3">
    <name type="scientific">Dactylosporangium cerinum</name>
    <dbReference type="NCBI Taxonomy" id="1434730"/>
    <lineage>
        <taxon>Bacteria</taxon>
        <taxon>Bacillati</taxon>
        <taxon>Actinomycetota</taxon>
        <taxon>Actinomycetes</taxon>
        <taxon>Micromonosporales</taxon>
        <taxon>Micromonosporaceae</taxon>
        <taxon>Dactylosporangium</taxon>
    </lineage>
</organism>
<evidence type="ECO:0000313" key="3">
    <source>
        <dbReference type="Proteomes" id="UP001595912"/>
    </source>
</evidence>
<dbReference type="RefSeq" id="WP_380114841.1">
    <property type="nucleotide sequence ID" value="NZ_JBHSIU010000012.1"/>
</dbReference>
<comment type="caution">
    <text evidence="2">The sequence shown here is derived from an EMBL/GenBank/DDBJ whole genome shotgun (WGS) entry which is preliminary data.</text>
</comment>
<proteinExistence type="predicted"/>
<protein>
    <recommendedName>
        <fullName evidence="4">Lipoprotein</fullName>
    </recommendedName>
</protein>